<reference evidence="2 3" key="1">
    <citation type="submission" date="2018-08" db="EMBL/GenBank/DDBJ databases">
        <title>The multiple taxonomic identification of Sphingomonas gilva.</title>
        <authorList>
            <person name="Zhu D."/>
            <person name="Zheng S."/>
        </authorList>
    </citation>
    <scope>NUCLEOTIDE SEQUENCE [LARGE SCALE GENOMIC DNA]</scope>
    <source>
        <strain evidence="2 3">ZDH117</strain>
    </source>
</reference>
<accession>A0A396RV79</accession>
<keyword evidence="1" id="KW-0472">Membrane</keyword>
<dbReference type="Proteomes" id="UP000266693">
    <property type="component" value="Unassembled WGS sequence"/>
</dbReference>
<dbReference type="RefSeq" id="WP_118863564.1">
    <property type="nucleotide sequence ID" value="NZ_QWLV01000002.1"/>
</dbReference>
<evidence type="ECO:0000313" key="2">
    <source>
        <dbReference type="EMBL" id="RHW18373.1"/>
    </source>
</evidence>
<protein>
    <submittedName>
        <fullName evidence="2">Uncharacterized protein</fullName>
    </submittedName>
</protein>
<evidence type="ECO:0000313" key="3">
    <source>
        <dbReference type="Proteomes" id="UP000266693"/>
    </source>
</evidence>
<keyword evidence="3" id="KW-1185">Reference proteome</keyword>
<comment type="caution">
    <text evidence="2">The sequence shown here is derived from an EMBL/GenBank/DDBJ whole genome shotgun (WGS) entry which is preliminary data.</text>
</comment>
<evidence type="ECO:0000256" key="1">
    <source>
        <dbReference type="SAM" id="Phobius"/>
    </source>
</evidence>
<gene>
    <name evidence="2" type="ORF">D1610_07905</name>
</gene>
<feature type="transmembrane region" description="Helical" evidence="1">
    <location>
        <begin position="42"/>
        <end position="63"/>
    </location>
</feature>
<keyword evidence="1" id="KW-1133">Transmembrane helix</keyword>
<keyword evidence="1" id="KW-0812">Transmembrane</keyword>
<sequence>MVLFTKYKAIGALALTIVLAGLPVMAEHKPDAVLSGLGEWLWLIYPVIGLLLLYAATTLGYFLGQRDRPQPEVVAAPAPEPPADPRGRSINDLIYAVRTITNTLLEDGELRDEIVRAQMPQLERQHRAWHDHMRHQARDDFLSAVRRARQARQLKVSWMAGPGPHFGTFPAEQRDGFHAELRERRDNLVMVLQALQALEGMEHGGGPELIAAD</sequence>
<organism evidence="2 3">
    <name type="scientific">Sphingomonas gilva</name>
    <dbReference type="NCBI Taxonomy" id="2305907"/>
    <lineage>
        <taxon>Bacteria</taxon>
        <taxon>Pseudomonadati</taxon>
        <taxon>Pseudomonadota</taxon>
        <taxon>Alphaproteobacteria</taxon>
        <taxon>Sphingomonadales</taxon>
        <taxon>Sphingomonadaceae</taxon>
        <taxon>Sphingomonas</taxon>
    </lineage>
</organism>
<proteinExistence type="predicted"/>
<name>A0A396RV79_9SPHN</name>
<dbReference type="EMBL" id="QWLV01000002">
    <property type="protein sequence ID" value="RHW18373.1"/>
    <property type="molecule type" value="Genomic_DNA"/>
</dbReference>
<dbReference type="AlphaFoldDB" id="A0A396RV79"/>
<dbReference type="OrthoDB" id="9899698at2"/>